<dbReference type="EMBL" id="CP022753">
    <property type="protein sequence ID" value="ASU83381.1"/>
    <property type="molecule type" value="Genomic_DNA"/>
</dbReference>
<keyword evidence="1" id="KW-0472">Membrane</keyword>
<proteinExistence type="predicted"/>
<keyword evidence="1" id="KW-0812">Transmembrane</keyword>
<protein>
    <submittedName>
        <fullName evidence="3">DUF418 domain-containing protein</fullName>
    </submittedName>
</protein>
<feature type="transmembrane region" description="Helical" evidence="1">
    <location>
        <begin position="367"/>
        <end position="390"/>
    </location>
</feature>
<sequence>MESTRTQTAEASPAPPGTRLPLLDVLRGAAIIGTLGTNVWIFASLGSEAALLSGGGEFGTLGDALSDPSPGTVVSGVFRWLANGKFLTMLTVLFGVGLAIQFRSAAKRGSRWPGTYKWRALFLFAEGLVHFTLVFAYDVLMGYAVTSLVVAWLLSRSERARSIALWTGAVVHVLAMSLATAALVYATSAFDGPDTGSAEAPSVDPDAVRLFAEGSYLEQVSWRLDNFFGVLRLEPVITFTMMVFLFLLGVRLFRAGAFGDDATGRRLRVRLMAWGLGIGVPFNVVTALSGPEFFLIDRYLAAPVVGVGLLGLIGWLLDHVRGTGPVVTGLSSLGRTSLSGYVLQNLLAMLACYGIGLGLAAKLSGSGPWWVIGLWAAISLILMTGSTLWLRRFDHGPFEALQKWTLSKIPDRHPTISA</sequence>
<name>A0A223S5J1_9ACTN</name>
<feature type="transmembrane region" description="Helical" evidence="1">
    <location>
        <begin position="163"/>
        <end position="186"/>
    </location>
</feature>
<dbReference type="RefSeq" id="WP_026125465.1">
    <property type="nucleotide sequence ID" value="NZ_ANBG01000036.1"/>
</dbReference>
<reference evidence="3 4" key="1">
    <citation type="submission" date="2017-08" db="EMBL/GenBank/DDBJ databases">
        <title>The complete genome sequence of Nocardiopsis gilva YIM 90087.</title>
        <authorList>
            <person name="Yin M."/>
            <person name="Tang S."/>
        </authorList>
    </citation>
    <scope>NUCLEOTIDE SEQUENCE [LARGE SCALE GENOMIC DNA]</scope>
    <source>
        <strain evidence="3 4">YIM 90087</strain>
    </source>
</reference>
<feature type="transmembrane region" description="Helical" evidence="1">
    <location>
        <begin position="338"/>
        <end position="361"/>
    </location>
</feature>
<feature type="transmembrane region" description="Helical" evidence="1">
    <location>
        <begin position="86"/>
        <end position="106"/>
    </location>
</feature>
<feature type="transmembrane region" description="Helical" evidence="1">
    <location>
        <begin position="271"/>
        <end position="288"/>
    </location>
</feature>
<dbReference type="PANTHER" id="PTHR30590:SF2">
    <property type="entry name" value="INNER MEMBRANE PROTEIN"/>
    <property type="match status" value="1"/>
</dbReference>
<evidence type="ECO:0000256" key="1">
    <source>
        <dbReference type="SAM" id="Phobius"/>
    </source>
</evidence>
<gene>
    <name evidence="3" type="ORF">CDO52_11845</name>
</gene>
<feature type="transmembrane region" description="Helical" evidence="1">
    <location>
        <begin position="300"/>
        <end position="317"/>
    </location>
</feature>
<feature type="domain" description="DUF418" evidence="2">
    <location>
        <begin position="252"/>
        <end position="404"/>
    </location>
</feature>
<evidence type="ECO:0000313" key="3">
    <source>
        <dbReference type="EMBL" id="ASU83381.1"/>
    </source>
</evidence>
<dbReference type="InterPro" id="IPR052529">
    <property type="entry name" value="Bact_Transport_Assoc"/>
</dbReference>
<dbReference type="KEGG" id="ngv:CDO52_11845"/>
<keyword evidence="4" id="KW-1185">Reference proteome</keyword>
<dbReference type="OrthoDB" id="9807744at2"/>
<feature type="transmembrane region" description="Helical" evidence="1">
    <location>
        <begin position="227"/>
        <end position="250"/>
    </location>
</feature>
<accession>A0A223S5J1</accession>
<keyword evidence="1" id="KW-1133">Transmembrane helix</keyword>
<feature type="transmembrane region" description="Helical" evidence="1">
    <location>
        <begin position="128"/>
        <end position="154"/>
    </location>
</feature>
<dbReference type="PANTHER" id="PTHR30590">
    <property type="entry name" value="INNER MEMBRANE PROTEIN"/>
    <property type="match status" value="1"/>
</dbReference>
<evidence type="ECO:0000259" key="2">
    <source>
        <dbReference type="Pfam" id="PF04235"/>
    </source>
</evidence>
<organism evidence="3 4">
    <name type="scientific">Nocardiopsis gilva YIM 90087</name>
    <dbReference type="NCBI Taxonomy" id="1235441"/>
    <lineage>
        <taxon>Bacteria</taxon>
        <taxon>Bacillati</taxon>
        <taxon>Actinomycetota</taxon>
        <taxon>Actinomycetes</taxon>
        <taxon>Streptosporangiales</taxon>
        <taxon>Nocardiopsidaceae</taxon>
        <taxon>Nocardiopsis</taxon>
    </lineage>
</organism>
<dbReference type="InterPro" id="IPR007349">
    <property type="entry name" value="DUF418"/>
</dbReference>
<dbReference type="Pfam" id="PF04235">
    <property type="entry name" value="DUF418"/>
    <property type="match status" value="1"/>
</dbReference>
<evidence type="ECO:0000313" key="4">
    <source>
        <dbReference type="Proteomes" id="UP000215005"/>
    </source>
</evidence>
<dbReference type="Proteomes" id="UP000215005">
    <property type="component" value="Chromosome"/>
</dbReference>
<dbReference type="AlphaFoldDB" id="A0A223S5J1"/>